<evidence type="ECO:0008006" key="4">
    <source>
        <dbReference type="Google" id="ProtNLM"/>
    </source>
</evidence>
<dbReference type="Gene3D" id="3.30.1180.10">
    <property type="match status" value="1"/>
</dbReference>
<dbReference type="Gene3D" id="3.40.50.10170">
    <property type="match status" value="1"/>
</dbReference>
<dbReference type="GO" id="GO:0008289">
    <property type="term" value="F:lipid binding"/>
    <property type="evidence" value="ECO:0007669"/>
    <property type="project" value="UniProtKB-KW"/>
</dbReference>
<sequence length="274" mass="30547">MAIRIVTDSTSDLPKEILEKYDISVVPLTVEIDGKVFRDGDLKGKEFFDFMDKSENLPKTSAPSPKAFSEVFKKFSTKDEIVCITLSSKVSSTCQSARLGAELTGRKIWLIDSKAASLGLGILAIYAAEMAKLGKGIQEIIKEINRRIDEMHILAFLDTAKNIVKCGRLSKAAGSLVNMLNIKILLTNNEGEIEFLTKMRGKKRTFRRLLQIIEEYSYNLENKIVGITHGDNLPDAEILKDLILEKFNPREVILNYMGSCIGTHIGRGGLTINF</sequence>
<dbReference type="InterPro" id="IPR003797">
    <property type="entry name" value="DegV"/>
</dbReference>
<dbReference type="PANTHER" id="PTHR33434">
    <property type="entry name" value="DEGV DOMAIN-CONTAINING PROTEIN DR_1986-RELATED"/>
    <property type="match status" value="1"/>
</dbReference>
<dbReference type="AlphaFoldDB" id="A0A3Q9HPF9"/>
<gene>
    <name evidence="2" type="ORF">BBF96_04525</name>
</gene>
<evidence type="ECO:0000256" key="1">
    <source>
        <dbReference type="ARBA" id="ARBA00023121"/>
    </source>
</evidence>
<dbReference type="Proteomes" id="UP000267250">
    <property type="component" value="Chromosome"/>
</dbReference>
<keyword evidence="3" id="KW-1185">Reference proteome</keyword>
<dbReference type="InterPro" id="IPR050270">
    <property type="entry name" value="DegV_domain_contain"/>
</dbReference>
<dbReference type="EMBL" id="CP016379">
    <property type="protein sequence ID" value="AZR72719.1"/>
    <property type="molecule type" value="Genomic_DNA"/>
</dbReference>
<name>A0A3Q9HPF9_9FIRM</name>
<dbReference type="RefSeq" id="WP_127016050.1">
    <property type="nucleotide sequence ID" value="NZ_CP016379.1"/>
</dbReference>
<dbReference type="PANTHER" id="PTHR33434:SF8">
    <property type="entry name" value="DEGV DOMAIN-CONTAINING PROTEIN SPR1019"/>
    <property type="match status" value="1"/>
</dbReference>
<dbReference type="InterPro" id="IPR043168">
    <property type="entry name" value="DegV_C"/>
</dbReference>
<dbReference type="Pfam" id="PF02645">
    <property type="entry name" value="DegV"/>
    <property type="match status" value="1"/>
</dbReference>
<dbReference type="PROSITE" id="PS51482">
    <property type="entry name" value="DEGV"/>
    <property type="match status" value="1"/>
</dbReference>
<dbReference type="NCBIfam" id="TIGR00762">
    <property type="entry name" value="DegV"/>
    <property type="match status" value="1"/>
</dbReference>
<reference evidence="2 3" key="1">
    <citation type="submission" date="2016-07" db="EMBL/GenBank/DDBJ databases">
        <title>Genome and transcriptome analysis of iron-reducing fermentative bacteria Anoxybacter fermentans.</title>
        <authorList>
            <person name="Zeng X."/>
            <person name="Shao Z."/>
        </authorList>
    </citation>
    <scope>NUCLEOTIDE SEQUENCE [LARGE SCALE GENOMIC DNA]</scope>
    <source>
        <strain evidence="2 3">DY22613</strain>
    </source>
</reference>
<proteinExistence type="predicted"/>
<evidence type="ECO:0000313" key="2">
    <source>
        <dbReference type="EMBL" id="AZR72719.1"/>
    </source>
</evidence>
<dbReference type="SUPFAM" id="SSF82549">
    <property type="entry name" value="DAK1/DegV-like"/>
    <property type="match status" value="1"/>
</dbReference>
<accession>A0A3Q9HPF9</accession>
<dbReference type="KEGG" id="aft:BBF96_04525"/>
<evidence type="ECO:0000313" key="3">
    <source>
        <dbReference type="Proteomes" id="UP000267250"/>
    </source>
</evidence>
<organism evidence="2 3">
    <name type="scientific">Anoxybacter fermentans</name>
    <dbReference type="NCBI Taxonomy" id="1323375"/>
    <lineage>
        <taxon>Bacteria</taxon>
        <taxon>Bacillati</taxon>
        <taxon>Bacillota</taxon>
        <taxon>Clostridia</taxon>
        <taxon>Halanaerobiales</taxon>
        <taxon>Anoxybacter</taxon>
    </lineage>
</organism>
<keyword evidence="1" id="KW-0446">Lipid-binding</keyword>
<dbReference type="OrthoDB" id="9780660at2"/>
<protein>
    <recommendedName>
        <fullName evidence="4">Fatty acid-binding protein DegV</fullName>
    </recommendedName>
</protein>